<dbReference type="GO" id="GO:0000271">
    <property type="term" value="P:polysaccharide biosynthetic process"/>
    <property type="evidence" value="ECO:0007669"/>
    <property type="project" value="TreeGrafter"/>
</dbReference>
<protein>
    <submittedName>
        <fullName evidence="9">GDP-perosamine synthase</fullName>
        <ecNumber evidence="9">2.6.1.102</ecNumber>
    </submittedName>
</protein>
<dbReference type="EC" id="2.6.1.102" evidence="9"/>
<name>A0A9E2BIG0_PSYF1</name>
<dbReference type="Gene3D" id="3.90.1150.10">
    <property type="entry name" value="Aspartate Aminotransferase, domain 1"/>
    <property type="match status" value="1"/>
</dbReference>
<dbReference type="CDD" id="cd00616">
    <property type="entry name" value="AHBA_syn"/>
    <property type="match status" value="1"/>
</dbReference>
<dbReference type="AlphaFoldDB" id="A0A9E2BIG0"/>
<feature type="active site" description="Proton acceptor" evidence="6">
    <location>
        <position position="181"/>
    </location>
</feature>
<dbReference type="InterPro" id="IPR015422">
    <property type="entry name" value="PyrdxlP-dep_Trfase_small"/>
</dbReference>
<dbReference type="PIRSF" id="PIRSF000390">
    <property type="entry name" value="PLP_StrS"/>
    <property type="match status" value="1"/>
</dbReference>
<dbReference type="PANTHER" id="PTHR30244">
    <property type="entry name" value="TRANSAMINASE"/>
    <property type="match status" value="1"/>
</dbReference>
<dbReference type="Proteomes" id="UP000811545">
    <property type="component" value="Unassembled WGS sequence"/>
</dbReference>
<dbReference type="Gene3D" id="3.40.640.10">
    <property type="entry name" value="Type I PLP-dependent aspartate aminotransferase-like (Major domain)"/>
    <property type="match status" value="1"/>
</dbReference>
<dbReference type="InterPro" id="IPR015421">
    <property type="entry name" value="PyrdxlP-dep_Trfase_major"/>
</dbReference>
<evidence type="ECO:0000256" key="7">
    <source>
        <dbReference type="PIRSR" id="PIRSR000390-2"/>
    </source>
</evidence>
<dbReference type="Pfam" id="PF01041">
    <property type="entry name" value="DegT_DnrJ_EryC1"/>
    <property type="match status" value="1"/>
</dbReference>
<feature type="modified residue" description="N6-(pyridoxal phosphate)lysine" evidence="7">
    <location>
        <position position="181"/>
    </location>
</feature>
<dbReference type="InterPro" id="IPR015424">
    <property type="entry name" value="PyrdxlP-dep_Trfase"/>
</dbReference>
<dbReference type="GO" id="GO:0030170">
    <property type="term" value="F:pyridoxal phosphate binding"/>
    <property type="evidence" value="ECO:0007669"/>
    <property type="project" value="TreeGrafter"/>
</dbReference>
<evidence type="ECO:0000313" key="9">
    <source>
        <dbReference type="EMBL" id="MBT9146195.1"/>
    </source>
</evidence>
<comment type="cofactor">
    <cofactor evidence="1">
        <name>pyridoxal 5'-phosphate</name>
        <dbReference type="ChEBI" id="CHEBI:597326"/>
    </cofactor>
</comment>
<evidence type="ECO:0000256" key="4">
    <source>
        <dbReference type="ARBA" id="ARBA00022898"/>
    </source>
</evidence>
<comment type="caution">
    <text evidence="9">The sequence shown here is derived from an EMBL/GenBank/DDBJ whole genome shotgun (WGS) entry which is preliminary data.</text>
</comment>
<keyword evidence="4 7" id="KW-0663">Pyridoxal phosphate</keyword>
<dbReference type="InterPro" id="IPR000653">
    <property type="entry name" value="DegT/StrS_aminotransferase"/>
</dbReference>
<evidence type="ECO:0000256" key="3">
    <source>
        <dbReference type="ARBA" id="ARBA00022679"/>
    </source>
</evidence>
<organism evidence="9 10">
    <name type="scientific">Psychracetigena formicireducens</name>
    <dbReference type="NCBI Taxonomy" id="2986056"/>
    <lineage>
        <taxon>Bacteria</taxon>
        <taxon>Bacillati</taxon>
        <taxon>Candidatus Lithacetigenota</taxon>
        <taxon>Candidatus Psychracetigena</taxon>
    </lineage>
</organism>
<dbReference type="SUPFAM" id="SSF53383">
    <property type="entry name" value="PLP-dependent transferases"/>
    <property type="match status" value="1"/>
</dbReference>
<evidence type="ECO:0000313" key="10">
    <source>
        <dbReference type="Proteomes" id="UP000811545"/>
    </source>
</evidence>
<dbReference type="PANTHER" id="PTHR30244:SF34">
    <property type="entry name" value="DTDP-4-AMINO-4,6-DIDEOXYGALACTOSE TRANSAMINASE"/>
    <property type="match status" value="1"/>
</dbReference>
<keyword evidence="2 9" id="KW-0032">Aminotransferase</keyword>
<dbReference type="FunFam" id="3.40.640.10:FF:000090">
    <property type="entry name" value="Pyridoxal phosphate-dependent aminotransferase"/>
    <property type="match status" value="1"/>
</dbReference>
<evidence type="ECO:0000256" key="6">
    <source>
        <dbReference type="PIRSR" id="PIRSR000390-1"/>
    </source>
</evidence>
<reference evidence="9 10" key="1">
    <citation type="journal article" date="2021" name="bioRxiv">
        <title>Unique metabolic strategies in Hadean analogues reveal hints for primordial physiology.</title>
        <authorList>
            <person name="Nobu M.K."/>
            <person name="Nakai R."/>
            <person name="Tamazawa S."/>
            <person name="Mori H."/>
            <person name="Toyoda A."/>
            <person name="Ijiri A."/>
            <person name="Suzuki S."/>
            <person name="Kurokawa K."/>
            <person name="Kamagata Y."/>
            <person name="Tamaki H."/>
        </authorList>
    </citation>
    <scope>NUCLEOTIDE SEQUENCE [LARGE SCALE GENOMIC DNA]</scope>
    <source>
        <strain evidence="9">BS525</strain>
    </source>
</reference>
<accession>A0A9E2BIG0</accession>
<evidence type="ECO:0000256" key="5">
    <source>
        <dbReference type="ARBA" id="ARBA00037999"/>
    </source>
</evidence>
<evidence type="ECO:0000256" key="8">
    <source>
        <dbReference type="RuleBase" id="RU004508"/>
    </source>
</evidence>
<comment type="similarity">
    <text evidence="5 8">Belongs to the DegT/DnrJ/EryC1 family.</text>
</comment>
<evidence type="ECO:0000256" key="2">
    <source>
        <dbReference type="ARBA" id="ARBA00022576"/>
    </source>
</evidence>
<gene>
    <name evidence="9" type="primary">per</name>
    <name evidence="9" type="ORF">DDT42_02077</name>
</gene>
<sequence length="363" mass="40601">MINIDISSPILGKNEFNAVRNVLKSGMLAQGPRVQEFEKLFSSYIGTKYGIAVNSGTAALHIALLSAGLKGGDEVITSPFSFAASANAVLFCEAKPVFVDVDQNTFNINSDLIEEKITTKTKAIIVVHLFGQPCELDKIVNICQKYDLILIEDACQAHGAEYFCKKVGTFGIGCFSFYPTKNMTTGEGGMITTDDAAIAEKARMIRSHGQRERYFHEILGFNYRMTDISAALGICQIEKLDGYNKKRIENAKFLDKEIRNIKGLVPPFVLSNVKHVFHQFTIKVADDFKMSRDELKESLKNKGITTMIYYPLPIDKQPLYRKLNYNDFLPCSEKLAKGVLSLPVHPSLTKEELKYIVQTIKDI</sequence>
<keyword evidence="3 9" id="KW-0808">Transferase</keyword>
<proteinExistence type="inferred from homology"/>
<dbReference type="EMBL" id="QLTW01000372">
    <property type="protein sequence ID" value="MBT9146195.1"/>
    <property type="molecule type" value="Genomic_DNA"/>
</dbReference>
<dbReference type="GO" id="GO:0102933">
    <property type="term" value="F:GDP-4-dehydro-6-deoxy-D-mannose-4-aminotransferase activity"/>
    <property type="evidence" value="ECO:0007669"/>
    <property type="project" value="UniProtKB-EC"/>
</dbReference>
<evidence type="ECO:0000256" key="1">
    <source>
        <dbReference type="ARBA" id="ARBA00001933"/>
    </source>
</evidence>